<dbReference type="EMBL" id="JAGHKO010000001">
    <property type="protein sequence ID" value="MBO9200037.1"/>
    <property type="molecule type" value="Genomic_DNA"/>
</dbReference>
<keyword evidence="3" id="KW-1185">Reference proteome</keyword>
<evidence type="ECO:0000313" key="2">
    <source>
        <dbReference type="EMBL" id="MBO9200037.1"/>
    </source>
</evidence>
<accession>A0ABS3YR29</accession>
<reference evidence="2 3" key="1">
    <citation type="submission" date="2021-03" db="EMBL/GenBank/DDBJ databases">
        <title>Assistant Professor.</title>
        <authorList>
            <person name="Huq M.A."/>
        </authorList>
    </citation>
    <scope>NUCLEOTIDE SEQUENCE [LARGE SCALE GENOMIC DNA]</scope>
    <source>
        <strain evidence="2 3">MAH-29</strain>
    </source>
</reference>
<evidence type="ECO:0008006" key="4">
    <source>
        <dbReference type="Google" id="ProtNLM"/>
    </source>
</evidence>
<evidence type="ECO:0000256" key="1">
    <source>
        <dbReference type="SAM" id="MobiDB-lite"/>
    </source>
</evidence>
<name>A0ABS3YR29_9BACT</name>
<gene>
    <name evidence="2" type="ORF">J7I42_07150</name>
</gene>
<feature type="compositionally biased region" description="Basic and acidic residues" evidence="1">
    <location>
        <begin position="142"/>
        <end position="156"/>
    </location>
</feature>
<dbReference type="RefSeq" id="WP_209138092.1">
    <property type="nucleotide sequence ID" value="NZ_JAGHKO010000001.1"/>
</dbReference>
<feature type="region of interest" description="Disordered" evidence="1">
    <location>
        <begin position="142"/>
        <end position="182"/>
    </location>
</feature>
<organism evidence="2 3">
    <name type="scientific">Niastella soli</name>
    <dbReference type="NCBI Taxonomy" id="2821487"/>
    <lineage>
        <taxon>Bacteria</taxon>
        <taxon>Pseudomonadati</taxon>
        <taxon>Bacteroidota</taxon>
        <taxon>Chitinophagia</taxon>
        <taxon>Chitinophagales</taxon>
        <taxon>Chitinophagaceae</taxon>
        <taxon>Niastella</taxon>
    </lineage>
</organism>
<protein>
    <recommendedName>
        <fullName evidence="4">LPS export ABC transporter periplasmic protein LptC</fullName>
    </recommendedName>
</protein>
<dbReference type="PROSITE" id="PS51257">
    <property type="entry name" value="PROKAR_LIPOPROTEIN"/>
    <property type="match status" value="1"/>
</dbReference>
<comment type="caution">
    <text evidence="2">The sequence shown here is derived from an EMBL/GenBank/DDBJ whole genome shotgun (WGS) entry which is preliminary data.</text>
</comment>
<evidence type="ECO:0000313" key="3">
    <source>
        <dbReference type="Proteomes" id="UP000677244"/>
    </source>
</evidence>
<feature type="compositionally biased region" description="Basic and acidic residues" evidence="1">
    <location>
        <begin position="164"/>
        <end position="182"/>
    </location>
</feature>
<proteinExistence type="predicted"/>
<sequence length="182" mass="20289">MNRLQQFMAITGTALIITSCQDSNTENRDTNAVADQQNVVDTIPQKSDATTSQYVDLKTGAPVDLYYDPASRMTYSAVTNEPIEFYIDVPSGDTIYGRGRYVVNNYVIKADDGVYKLNADKIKIDKDEIKIKDGDKKFKMDNSTMKLKDGNSKMKADSISGKIKTGDLKKKMEGDRSKTKSN</sequence>
<dbReference type="Proteomes" id="UP000677244">
    <property type="component" value="Unassembled WGS sequence"/>
</dbReference>